<accession>A0A835KNU5</accession>
<comment type="caution">
    <text evidence="2">The sequence shown here is derived from an EMBL/GenBank/DDBJ whole genome shotgun (WGS) entry which is preliminary data.</text>
</comment>
<organism evidence="2 3">
    <name type="scientific">Digitaria exilis</name>
    <dbReference type="NCBI Taxonomy" id="1010633"/>
    <lineage>
        <taxon>Eukaryota</taxon>
        <taxon>Viridiplantae</taxon>
        <taxon>Streptophyta</taxon>
        <taxon>Embryophyta</taxon>
        <taxon>Tracheophyta</taxon>
        <taxon>Spermatophyta</taxon>
        <taxon>Magnoliopsida</taxon>
        <taxon>Liliopsida</taxon>
        <taxon>Poales</taxon>
        <taxon>Poaceae</taxon>
        <taxon>PACMAD clade</taxon>
        <taxon>Panicoideae</taxon>
        <taxon>Panicodae</taxon>
        <taxon>Paniceae</taxon>
        <taxon>Anthephorinae</taxon>
        <taxon>Digitaria</taxon>
    </lineage>
</organism>
<dbReference type="EMBL" id="JACEFO010000708">
    <property type="protein sequence ID" value="KAF8760460.1"/>
    <property type="molecule type" value="Genomic_DNA"/>
</dbReference>
<feature type="compositionally biased region" description="Low complexity" evidence="1">
    <location>
        <begin position="19"/>
        <end position="30"/>
    </location>
</feature>
<reference evidence="2" key="1">
    <citation type="submission" date="2020-07" db="EMBL/GenBank/DDBJ databases">
        <title>Genome sequence and genetic diversity analysis of an under-domesticated orphan crop, white fonio (Digitaria exilis).</title>
        <authorList>
            <person name="Bennetzen J.L."/>
            <person name="Chen S."/>
            <person name="Ma X."/>
            <person name="Wang X."/>
            <person name="Yssel A.E.J."/>
            <person name="Chaluvadi S.R."/>
            <person name="Johnson M."/>
            <person name="Gangashetty P."/>
            <person name="Hamidou F."/>
            <person name="Sanogo M.D."/>
            <person name="Zwaenepoel A."/>
            <person name="Wallace J."/>
            <person name="Van De Peer Y."/>
            <person name="Van Deynze A."/>
        </authorList>
    </citation>
    <scope>NUCLEOTIDE SEQUENCE</scope>
    <source>
        <tissue evidence="2">Leaves</tissue>
    </source>
</reference>
<sequence>MRKRRSDASLFSKRRSVNSRRTLSTSARSSGVPRSGSNSHTARPRKSLDVFSEVLDPSATLSLHMAWLLANKKIMPG</sequence>
<evidence type="ECO:0000313" key="2">
    <source>
        <dbReference type="EMBL" id="KAF8760460.1"/>
    </source>
</evidence>
<keyword evidence="3" id="KW-1185">Reference proteome</keyword>
<feature type="region of interest" description="Disordered" evidence="1">
    <location>
        <begin position="1"/>
        <end position="47"/>
    </location>
</feature>
<evidence type="ECO:0000313" key="3">
    <source>
        <dbReference type="Proteomes" id="UP000636709"/>
    </source>
</evidence>
<gene>
    <name evidence="2" type="ORF">HU200_010082</name>
</gene>
<protein>
    <submittedName>
        <fullName evidence="2">Uncharacterized protein</fullName>
    </submittedName>
</protein>
<dbReference type="AlphaFoldDB" id="A0A835KNU5"/>
<proteinExistence type="predicted"/>
<name>A0A835KNU5_9POAL</name>
<evidence type="ECO:0000256" key="1">
    <source>
        <dbReference type="SAM" id="MobiDB-lite"/>
    </source>
</evidence>
<dbReference type="Proteomes" id="UP000636709">
    <property type="component" value="Unassembled WGS sequence"/>
</dbReference>